<dbReference type="Pfam" id="PF00916">
    <property type="entry name" value="Sulfate_transp"/>
    <property type="match status" value="2"/>
</dbReference>
<feature type="transmembrane region" description="Helical" evidence="5">
    <location>
        <begin position="60"/>
        <end position="79"/>
    </location>
</feature>
<evidence type="ECO:0000259" key="6">
    <source>
        <dbReference type="PROSITE" id="PS50801"/>
    </source>
</evidence>
<dbReference type="InterPro" id="IPR001902">
    <property type="entry name" value="SLC26A/SulP_fam"/>
</dbReference>
<feature type="transmembrane region" description="Helical" evidence="5">
    <location>
        <begin position="36"/>
        <end position="54"/>
    </location>
</feature>
<evidence type="ECO:0000256" key="5">
    <source>
        <dbReference type="SAM" id="Phobius"/>
    </source>
</evidence>
<feature type="transmembrane region" description="Helical" evidence="5">
    <location>
        <begin position="144"/>
        <end position="171"/>
    </location>
</feature>
<dbReference type="EMBL" id="LNYH01000004">
    <property type="protein sequence ID" value="KTD34582.1"/>
    <property type="molecule type" value="Genomic_DNA"/>
</dbReference>
<reference evidence="7 8" key="1">
    <citation type="submission" date="2015-11" db="EMBL/GenBank/DDBJ databases">
        <title>Genomic analysis of 38 Legionella species identifies large and diverse effector repertoires.</title>
        <authorList>
            <person name="Burstein D."/>
            <person name="Amaro F."/>
            <person name="Zusman T."/>
            <person name="Lifshitz Z."/>
            <person name="Cohen O."/>
            <person name="Gilbert J.A."/>
            <person name="Pupko T."/>
            <person name="Shuman H.A."/>
            <person name="Segal G."/>
        </authorList>
    </citation>
    <scope>NUCLEOTIDE SEQUENCE [LARGE SCALE GENOMIC DNA]</scope>
    <source>
        <strain evidence="7 8">Bercovier 4</strain>
    </source>
</reference>
<evidence type="ECO:0000313" key="7">
    <source>
        <dbReference type="EMBL" id="KTD34582.1"/>
    </source>
</evidence>
<dbReference type="CDD" id="cd07042">
    <property type="entry name" value="STAS_SulP_like_sulfate_transporter"/>
    <property type="match status" value="1"/>
</dbReference>
<dbReference type="RefSeq" id="WP_058500510.1">
    <property type="nucleotide sequence ID" value="NZ_CAAAJA010000015.1"/>
</dbReference>
<evidence type="ECO:0000256" key="4">
    <source>
        <dbReference type="ARBA" id="ARBA00023136"/>
    </source>
</evidence>
<dbReference type="Gene3D" id="3.30.750.24">
    <property type="entry name" value="STAS domain"/>
    <property type="match status" value="1"/>
</dbReference>
<feature type="transmembrane region" description="Helical" evidence="5">
    <location>
        <begin position="492"/>
        <end position="513"/>
    </location>
</feature>
<feature type="transmembrane region" description="Helical" evidence="5">
    <location>
        <begin position="534"/>
        <end position="560"/>
    </location>
</feature>
<comment type="subcellular location">
    <subcellularLocation>
        <location evidence="1">Membrane</location>
        <topology evidence="1">Multi-pass membrane protein</topology>
    </subcellularLocation>
</comment>
<dbReference type="SUPFAM" id="SSF52091">
    <property type="entry name" value="SpoIIaa-like"/>
    <property type="match status" value="1"/>
</dbReference>
<dbReference type="PATRIC" id="fig|454.4.peg.133"/>
<keyword evidence="3 5" id="KW-1133">Transmembrane helix</keyword>
<keyword evidence="8" id="KW-1185">Reference proteome</keyword>
<feature type="transmembrane region" description="Helical" evidence="5">
    <location>
        <begin position="86"/>
        <end position="105"/>
    </location>
</feature>
<evidence type="ECO:0000256" key="3">
    <source>
        <dbReference type="ARBA" id="ARBA00022989"/>
    </source>
</evidence>
<feature type="domain" description="STAS" evidence="6">
    <location>
        <begin position="592"/>
        <end position="696"/>
    </location>
</feature>
<organism evidence="7 8">
    <name type="scientific">Legionella israelensis</name>
    <dbReference type="NCBI Taxonomy" id="454"/>
    <lineage>
        <taxon>Bacteria</taxon>
        <taxon>Pseudomonadati</taxon>
        <taxon>Pseudomonadota</taxon>
        <taxon>Gammaproteobacteria</taxon>
        <taxon>Legionellales</taxon>
        <taxon>Legionellaceae</taxon>
        <taxon>Legionella</taxon>
    </lineage>
</organism>
<dbReference type="InterPro" id="IPR036513">
    <property type="entry name" value="STAS_dom_sf"/>
</dbReference>
<dbReference type="STRING" id="454.Lisr_0126"/>
<dbReference type="AlphaFoldDB" id="A0A0W0WR31"/>
<sequence>MKKKAMLTYFTEYERFFPFLAWWPELKHWPILRADLIAGISVAMLLIPQSMAYARLAGLPAYYGLYAAFIPPIVASLFGSSRILSTGPVAITSLITAAALQPIIASGTSNYLLYVILLTLMAGVIQLLLGILRLGIVLNFVSHPVLLGFTNAAALIIATAQLGSLLGVPSLSFSRHYQTVWQVLTDSLNNTHWPTVAISLVAFVSIAICRKFWPRSPRILVAVIITTLISWLSGYEKSKVIHIENIISDPIREMLSSYQRYPQEFRQLSQTVEETMKKLQTSIKEAGETAEKTAQAMNKVSEAKWELERRMIKHNLNAIHIQQLRLRKVTTNDNHSGYVVANNMTPIGKMASQSWRVAQIDDKGQVTIQAGGKIVGSIPKGLPEFQMPSLEWERITQLFLAALVIALIGFMEATTITRYLATESKETLDVNQELIGQGLAKITGSFFQSMPVSGAFSRTAVNFKAGAKTGFSSIFAGFIVMLVLLWLTPLFYYLPIATLAVVIIIAALGLLNFKEMIKIYRVDIKEGVVTLTTFILTLILAPKLEYAILLGMLISLGVYLNESRKPRFNELTRNEAGDLVEASPEEETCYLISLIRFGGSLYFANASYFEDKILRLIKEKPKSRYIIVDCVSINNIDASGVETLRNLYQRLDEAGIELWFTRLRQPVLRALENGGLVELLGQHHFHKNNEVALNLLSEYLGAKHMNTCPLAQKT</sequence>
<accession>A0A0W0WR31</accession>
<keyword evidence="2 5" id="KW-0812">Transmembrane</keyword>
<evidence type="ECO:0000256" key="1">
    <source>
        <dbReference type="ARBA" id="ARBA00004141"/>
    </source>
</evidence>
<proteinExistence type="predicted"/>
<comment type="caution">
    <text evidence="7">The sequence shown here is derived from an EMBL/GenBank/DDBJ whole genome shotgun (WGS) entry which is preliminary data.</text>
</comment>
<feature type="transmembrane region" description="Helical" evidence="5">
    <location>
        <begin position="111"/>
        <end position="132"/>
    </location>
</feature>
<dbReference type="Pfam" id="PF01740">
    <property type="entry name" value="STAS"/>
    <property type="match status" value="1"/>
</dbReference>
<feature type="transmembrane region" description="Helical" evidence="5">
    <location>
        <begin position="398"/>
        <end position="421"/>
    </location>
</feature>
<feature type="transmembrane region" description="Helical" evidence="5">
    <location>
        <begin position="191"/>
        <end position="209"/>
    </location>
</feature>
<feature type="transmembrane region" description="Helical" evidence="5">
    <location>
        <begin position="465"/>
        <end position="486"/>
    </location>
</feature>
<dbReference type="GO" id="GO:0016020">
    <property type="term" value="C:membrane"/>
    <property type="evidence" value="ECO:0007669"/>
    <property type="project" value="UniProtKB-SubCell"/>
</dbReference>
<dbReference type="GO" id="GO:0055085">
    <property type="term" value="P:transmembrane transport"/>
    <property type="evidence" value="ECO:0007669"/>
    <property type="project" value="InterPro"/>
</dbReference>
<evidence type="ECO:0000256" key="2">
    <source>
        <dbReference type="ARBA" id="ARBA00022692"/>
    </source>
</evidence>
<dbReference type="PROSITE" id="PS50801">
    <property type="entry name" value="STAS"/>
    <property type="match status" value="1"/>
</dbReference>
<dbReference type="InterPro" id="IPR002645">
    <property type="entry name" value="STAS_dom"/>
</dbReference>
<dbReference type="InterPro" id="IPR011547">
    <property type="entry name" value="SLC26A/SulP_dom"/>
</dbReference>
<gene>
    <name evidence="7" type="ORF">Lisr_0126</name>
</gene>
<dbReference type="Proteomes" id="UP000054761">
    <property type="component" value="Unassembled WGS sequence"/>
</dbReference>
<keyword evidence="4 5" id="KW-0472">Membrane</keyword>
<name>A0A0W0WR31_9GAMM</name>
<dbReference type="PANTHER" id="PTHR11814">
    <property type="entry name" value="SULFATE TRANSPORTER"/>
    <property type="match status" value="1"/>
</dbReference>
<protein>
    <submittedName>
        <fullName evidence="7">Sulfate transporter</fullName>
    </submittedName>
</protein>
<evidence type="ECO:0000313" key="8">
    <source>
        <dbReference type="Proteomes" id="UP000054761"/>
    </source>
</evidence>